<dbReference type="RefSeq" id="WP_188182100.1">
    <property type="nucleotide sequence ID" value="NZ_JACVQF010000193.1"/>
</dbReference>
<proteinExistence type="inferred from homology"/>
<comment type="caution">
    <text evidence="4">The sequence shown here is derived from an EMBL/GenBank/DDBJ whole genome shotgun (WGS) entry which is preliminary data.</text>
</comment>
<evidence type="ECO:0000313" key="5">
    <source>
        <dbReference type="Proteomes" id="UP000621210"/>
    </source>
</evidence>
<dbReference type="PROSITE" id="PS00061">
    <property type="entry name" value="ADH_SHORT"/>
    <property type="match status" value="1"/>
</dbReference>
<reference evidence="4" key="1">
    <citation type="submission" date="2020-09" db="EMBL/GenBank/DDBJ databases">
        <title>Streptomyces grisecoloratus sp. nov., isolated from cotton soil.</title>
        <authorList>
            <person name="Xing L."/>
        </authorList>
    </citation>
    <scope>NUCLEOTIDE SEQUENCE</scope>
    <source>
        <strain evidence="4">TRM S81-3</strain>
    </source>
</reference>
<comment type="similarity">
    <text evidence="1">Belongs to the short-chain dehydrogenases/reductases (SDR) family.</text>
</comment>
<protein>
    <submittedName>
        <fullName evidence="4">3-oxoacyl-ACP reductase FabG</fullName>
    </submittedName>
</protein>
<dbReference type="GO" id="GO:0016616">
    <property type="term" value="F:oxidoreductase activity, acting on the CH-OH group of donors, NAD or NADP as acceptor"/>
    <property type="evidence" value="ECO:0007669"/>
    <property type="project" value="TreeGrafter"/>
</dbReference>
<sequence>MTETRPVALISGGSRGIGRAAVLKFAADGYDVSFCYHSSHDAAEILAKEAEALGARVLHRGVDVSDAAAVRDWVGATEQELGPVETAVTSAGITRDKGLVMMSDEDWRSVLSTNLDGVFHLCRAVTFGMMKRRRGSLVNISSVAGVYGNATQTNYAASKAGIIGLSKSLAKEVGRYGIRVNVVAPGFVDTDMVAAVPERLRTEALASVALGRMGTAEEVAELVAFLAGPRAAYITGSVFQIDGGIAL</sequence>
<dbReference type="Gene3D" id="3.40.50.720">
    <property type="entry name" value="NAD(P)-binding Rossmann-like Domain"/>
    <property type="match status" value="1"/>
</dbReference>
<dbReference type="FunFam" id="3.40.50.720:FF:000173">
    <property type="entry name" value="3-oxoacyl-[acyl-carrier protein] reductase"/>
    <property type="match status" value="1"/>
</dbReference>
<accession>A0A926L464</accession>
<dbReference type="SMART" id="SM00822">
    <property type="entry name" value="PKS_KR"/>
    <property type="match status" value="1"/>
</dbReference>
<dbReference type="Pfam" id="PF13561">
    <property type="entry name" value="adh_short_C2"/>
    <property type="match status" value="1"/>
</dbReference>
<organism evidence="4 5">
    <name type="scientific">Streptomyces griseicoloratus</name>
    <dbReference type="NCBI Taxonomy" id="2752516"/>
    <lineage>
        <taxon>Bacteria</taxon>
        <taxon>Bacillati</taxon>
        <taxon>Actinomycetota</taxon>
        <taxon>Actinomycetes</taxon>
        <taxon>Kitasatosporales</taxon>
        <taxon>Streptomycetaceae</taxon>
        <taxon>Streptomyces</taxon>
    </lineage>
</organism>
<dbReference type="PANTHER" id="PTHR42760:SF133">
    <property type="entry name" value="3-OXOACYL-[ACYL-CARRIER-PROTEIN] REDUCTASE"/>
    <property type="match status" value="1"/>
</dbReference>
<feature type="domain" description="Ketoreductase" evidence="3">
    <location>
        <begin position="6"/>
        <end position="186"/>
    </location>
</feature>
<reference evidence="4" key="2">
    <citation type="submission" date="2020-09" db="EMBL/GenBank/DDBJ databases">
        <authorList>
            <person name="Luo X."/>
        </authorList>
    </citation>
    <scope>NUCLEOTIDE SEQUENCE</scope>
    <source>
        <strain evidence="4">TRM S81-3</strain>
    </source>
</reference>
<evidence type="ECO:0000256" key="2">
    <source>
        <dbReference type="ARBA" id="ARBA00023002"/>
    </source>
</evidence>
<dbReference type="EMBL" id="JACVQF010000193">
    <property type="protein sequence ID" value="MBD0421109.1"/>
    <property type="molecule type" value="Genomic_DNA"/>
</dbReference>
<evidence type="ECO:0000313" key="4">
    <source>
        <dbReference type="EMBL" id="MBD0421109.1"/>
    </source>
</evidence>
<evidence type="ECO:0000256" key="1">
    <source>
        <dbReference type="ARBA" id="ARBA00006484"/>
    </source>
</evidence>
<dbReference type="InterPro" id="IPR036291">
    <property type="entry name" value="NAD(P)-bd_dom_sf"/>
</dbReference>
<gene>
    <name evidence="4" type="primary">fabG</name>
    <name evidence="4" type="ORF">H0H10_18455</name>
</gene>
<dbReference type="InterPro" id="IPR002347">
    <property type="entry name" value="SDR_fam"/>
</dbReference>
<dbReference type="NCBIfam" id="NF009466">
    <property type="entry name" value="PRK12826.1-2"/>
    <property type="match status" value="1"/>
</dbReference>
<keyword evidence="5" id="KW-1185">Reference proteome</keyword>
<name>A0A926L464_9ACTN</name>
<evidence type="ECO:0000259" key="3">
    <source>
        <dbReference type="SMART" id="SM00822"/>
    </source>
</evidence>
<dbReference type="SUPFAM" id="SSF51735">
    <property type="entry name" value="NAD(P)-binding Rossmann-fold domains"/>
    <property type="match status" value="1"/>
</dbReference>
<dbReference type="PANTHER" id="PTHR42760">
    <property type="entry name" value="SHORT-CHAIN DEHYDROGENASES/REDUCTASES FAMILY MEMBER"/>
    <property type="match status" value="1"/>
</dbReference>
<dbReference type="Proteomes" id="UP000621210">
    <property type="component" value="Unassembled WGS sequence"/>
</dbReference>
<dbReference type="PRINTS" id="PR00081">
    <property type="entry name" value="GDHRDH"/>
</dbReference>
<dbReference type="PRINTS" id="PR00080">
    <property type="entry name" value="SDRFAMILY"/>
</dbReference>
<keyword evidence="2" id="KW-0560">Oxidoreductase</keyword>
<dbReference type="AlphaFoldDB" id="A0A926L464"/>
<dbReference type="InterPro" id="IPR057326">
    <property type="entry name" value="KR_dom"/>
</dbReference>
<dbReference type="InterPro" id="IPR020904">
    <property type="entry name" value="Sc_DH/Rdtase_CS"/>
</dbReference>